<evidence type="ECO:0000313" key="2">
    <source>
        <dbReference type="EMBL" id="EXA32885.1"/>
    </source>
</evidence>
<reference evidence="2" key="1">
    <citation type="submission" date="2011-10" db="EMBL/GenBank/DDBJ databases">
        <title>The Genome Sequence of Fusarium oxysporum HDV247.</title>
        <authorList>
            <consortium name="The Broad Institute Genome Sequencing Platform"/>
            <person name="Ma L.-J."/>
            <person name="Gale L.R."/>
            <person name="Schwartz D.C."/>
            <person name="Zhou S."/>
            <person name="Corby-Kistler H."/>
            <person name="Young S.K."/>
            <person name="Zeng Q."/>
            <person name="Gargeya S."/>
            <person name="Fitzgerald M."/>
            <person name="Haas B."/>
            <person name="Abouelleil A."/>
            <person name="Alvarado L."/>
            <person name="Arachchi H.M."/>
            <person name="Berlin A."/>
            <person name="Brown A."/>
            <person name="Chapman S.B."/>
            <person name="Chen Z."/>
            <person name="Dunbar C."/>
            <person name="Freedman E."/>
            <person name="Gearin G."/>
            <person name="Goldberg J."/>
            <person name="Griggs A."/>
            <person name="Gujja S."/>
            <person name="Heiman D."/>
            <person name="Howarth C."/>
            <person name="Larson L."/>
            <person name="Lui A."/>
            <person name="MacDonald P.J.P."/>
            <person name="Montmayeur A."/>
            <person name="Murphy C."/>
            <person name="Neiman D."/>
            <person name="Pearson M."/>
            <person name="Priest M."/>
            <person name="Roberts A."/>
            <person name="Saif S."/>
            <person name="Shea T."/>
            <person name="Shenoy N."/>
            <person name="Sisk P."/>
            <person name="Stolte C."/>
            <person name="Sykes S."/>
            <person name="Wortman J."/>
            <person name="Nusbaum C."/>
            <person name="Birren B."/>
        </authorList>
    </citation>
    <scope>NUCLEOTIDE SEQUENCE [LARGE SCALE GENOMIC DNA]</scope>
    <source>
        <strain evidence="2">HDV247</strain>
    </source>
</reference>
<name>W9NYR8_FUSOX</name>
<accession>W9NYR8</accession>
<sequence>MRLLSKVSEPPSSESSYGMKRPCDSSTQDSNDEKSIPQVTRYETAISEVTDMKSANRIRYHAREAKAEAEKANRALEYAKNMHRMAERSIKTAIALLEGDILPGRELQRRAMMRQKQKQKA</sequence>
<protein>
    <submittedName>
        <fullName evidence="2">Uncharacterized protein</fullName>
    </submittedName>
</protein>
<proteinExistence type="predicted"/>
<evidence type="ECO:0000256" key="1">
    <source>
        <dbReference type="SAM" id="MobiDB-lite"/>
    </source>
</evidence>
<reference evidence="2" key="2">
    <citation type="submission" date="2012-05" db="EMBL/GenBank/DDBJ databases">
        <title>Annotation of the Genome Sequence of Fusarium oxysporum HDV247.</title>
        <authorList>
            <consortium name="The Broad Institute Genomics Platform"/>
            <person name="Ma L.-J."/>
            <person name="Corby-Kistler H."/>
            <person name="Broz K."/>
            <person name="Gale L.R."/>
            <person name="Jonkers W."/>
            <person name="O'Donnell K."/>
            <person name="Ploetz R."/>
            <person name="Steinberg C."/>
            <person name="Schwartz D.C."/>
            <person name="VanEtten H."/>
            <person name="Zhou S."/>
            <person name="Young S.K."/>
            <person name="Zeng Q."/>
            <person name="Gargeya S."/>
            <person name="Fitzgerald M."/>
            <person name="Abouelleil A."/>
            <person name="Alvarado L."/>
            <person name="Chapman S.B."/>
            <person name="Gainer-Dewar J."/>
            <person name="Goldberg J."/>
            <person name="Griggs A."/>
            <person name="Gujja S."/>
            <person name="Hansen M."/>
            <person name="Howarth C."/>
            <person name="Imamovic A."/>
            <person name="Ireland A."/>
            <person name="Larimer J."/>
            <person name="McCowan C."/>
            <person name="Murphy C."/>
            <person name="Pearson M."/>
            <person name="Poon T.W."/>
            <person name="Priest M."/>
            <person name="Roberts A."/>
            <person name="Saif S."/>
            <person name="Shea T."/>
            <person name="Sykes S."/>
            <person name="Wortman J."/>
            <person name="Nusbaum C."/>
            <person name="Birren B."/>
        </authorList>
    </citation>
    <scope>NUCLEOTIDE SEQUENCE</scope>
    <source>
        <strain evidence="2">HDV247</strain>
    </source>
</reference>
<organism evidence="2">
    <name type="scientific">Fusarium oxysporum f. sp. pisi HDV247</name>
    <dbReference type="NCBI Taxonomy" id="1080344"/>
    <lineage>
        <taxon>Eukaryota</taxon>
        <taxon>Fungi</taxon>
        <taxon>Dikarya</taxon>
        <taxon>Ascomycota</taxon>
        <taxon>Pezizomycotina</taxon>
        <taxon>Sordariomycetes</taxon>
        <taxon>Hypocreomycetidae</taxon>
        <taxon>Hypocreales</taxon>
        <taxon>Nectriaceae</taxon>
        <taxon>Fusarium</taxon>
        <taxon>Fusarium oxysporum species complex</taxon>
    </lineage>
</organism>
<feature type="region of interest" description="Disordered" evidence="1">
    <location>
        <begin position="1"/>
        <end position="36"/>
    </location>
</feature>
<dbReference type="Proteomes" id="UP000030751">
    <property type="component" value="Unassembled WGS sequence"/>
</dbReference>
<dbReference type="HOGENOM" id="CLU_2038181_0_0_1"/>
<dbReference type="EMBL" id="JH650990">
    <property type="protein sequence ID" value="EXA32885.1"/>
    <property type="molecule type" value="Genomic_DNA"/>
</dbReference>
<gene>
    <name evidence="2" type="ORF">FOVG_15859</name>
</gene>
<dbReference type="AlphaFoldDB" id="W9NYR8"/>